<keyword evidence="2" id="KW-1185">Reference proteome</keyword>
<accession>A0ACC3N0X1</accession>
<organism evidence="1 2">
    <name type="scientific">Vermiconidia calcicola</name>
    <dbReference type="NCBI Taxonomy" id="1690605"/>
    <lineage>
        <taxon>Eukaryota</taxon>
        <taxon>Fungi</taxon>
        <taxon>Dikarya</taxon>
        <taxon>Ascomycota</taxon>
        <taxon>Pezizomycotina</taxon>
        <taxon>Dothideomycetes</taxon>
        <taxon>Dothideomycetidae</taxon>
        <taxon>Mycosphaerellales</taxon>
        <taxon>Extremaceae</taxon>
        <taxon>Vermiconidia</taxon>
    </lineage>
</organism>
<protein>
    <submittedName>
        <fullName evidence="1">Uncharacterized protein</fullName>
    </submittedName>
</protein>
<gene>
    <name evidence="1" type="ORF">LTR37_011858</name>
</gene>
<proteinExistence type="predicted"/>
<dbReference type="EMBL" id="JAUTXU010000106">
    <property type="protein sequence ID" value="KAK3707856.1"/>
    <property type="molecule type" value="Genomic_DNA"/>
</dbReference>
<name>A0ACC3N0X1_9PEZI</name>
<comment type="caution">
    <text evidence="1">The sequence shown here is derived from an EMBL/GenBank/DDBJ whole genome shotgun (WGS) entry which is preliminary data.</text>
</comment>
<evidence type="ECO:0000313" key="1">
    <source>
        <dbReference type="EMBL" id="KAK3707856.1"/>
    </source>
</evidence>
<evidence type="ECO:0000313" key="2">
    <source>
        <dbReference type="Proteomes" id="UP001281147"/>
    </source>
</evidence>
<dbReference type="Proteomes" id="UP001281147">
    <property type="component" value="Unassembled WGS sequence"/>
</dbReference>
<reference evidence="1" key="1">
    <citation type="submission" date="2023-07" db="EMBL/GenBank/DDBJ databases">
        <title>Black Yeasts Isolated from many extreme environments.</title>
        <authorList>
            <person name="Coleine C."/>
            <person name="Stajich J.E."/>
            <person name="Selbmann L."/>
        </authorList>
    </citation>
    <scope>NUCLEOTIDE SEQUENCE</scope>
    <source>
        <strain evidence="1">CCFEE 5714</strain>
    </source>
</reference>
<sequence>MYDINCQPAATPVAADTTVLTQKAYRTPNATTGTGRIPDVVITPPPASLTVPGSTGAYAEGTPFVYFSAYEIVTKSRATFGNGSAGCAAVTQTYHMAEAFSFEYAGEDVNGSLLVGAGVTGDVNPAFLQVVGAETAKAGSWVAEPTVAVVVQNIMVAQAVLAMTQGPRLTPLMMTQSVLQTPEATLPDFNTPAPPKPTGGDDNLAPPGFTGRIEVTRTELAVPTPSGTPDVGGGGPPAEATAGGSPGDDDRPNNGGRPVQTNGGVWGPIFSAIISVVKPGNASPTNGQPPNGQPTNGQPANGQTANGQPTNVLEIFSQALNSIKEDNPTALAIVNGLQGPNPTKGADSPNGGSGPGSNGGGPADENTFVGRGGSGRPIVVVGGTTFSADSATQFDLGSGATLTPGGTAVVGGQTVSLAPSLTALVINGETHMASPMITRAPVLTFGGTTFAPAEGTKYDINGQQLTPGGIITVDGTIISLGSDASSVVVSGETQIIAQPMITPAPTLTIGGNMFSPVGGTTYDINGQRLTPGGIITVDGTTISLGADASSVVVNGETQMISQPMITPAPALTIGGNTFSPIRGATYSIDGQQLTPGGIITADGTTISLGSDASSVVVNGETQMLSQPMVTPAPELTIDGTVYTPNGRMTYNIDGQQLTPGGIITVDGTTISLGSGASSVVINGETQMLSQPMITPAPVLTIGGTVYAPNAGMTYNIDGQQLTPGGVITVDGTTISLGAGASSVVVNGLTQDLVDPSITAAPVLIIGGQTFTATNGQTYVINGETLTAGEEETVTVNGKTYIVSLYPGATVVMIETEGPNGEVTATSYQTLYQGAGARPTITNTVSAGSRPSAGGPSQTVAPALGRAAPSSTAGLSAVCAAFATLALAIWL</sequence>